<dbReference type="AlphaFoldDB" id="A0A1R4LFP2"/>
<dbReference type="InterPro" id="IPR003741">
    <property type="entry name" value="LUD_dom"/>
</dbReference>
<dbReference type="Gene3D" id="3.40.50.10420">
    <property type="entry name" value="NagB/RpiA/CoA transferase-like"/>
    <property type="match status" value="1"/>
</dbReference>
<dbReference type="PANTHER" id="PTHR43682">
    <property type="entry name" value="LACTATE UTILIZATION PROTEIN C"/>
    <property type="match status" value="1"/>
</dbReference>
<evidence type="ECO:0000313" key="3">
    <source>
        <dbReference type="Proteomes" id="UP000188276"/>
    </source>
</evidence>
<dbReference type="OrthoDB" id="9794157at2"/>
<protein>
    <submittedName>
        <fullName evidence="2">Lactate utilization protein C</fullName>
    </submittedName>
</protein>
<accession>A0A1R4LFP2</accession>
<dbReference type="Proteomes" id="UP000188276">
    <property type="component" value="Unassembled WGS sequence"/>
</dbReference>
<sequence>MNNARQQIFNRLKAAQPAPLENGSAERAQHFHPNDFSREEKLTHFQTALESNHAQVLPIDRQQLIATLRQLCAERGWQHAAIGTGGQWHHDFRQGLETIQITEYQQTIEQWKDDLFTTVDVGLTDARAGIADTGALVLWPDNHQPRTLSLVPPCHVAVIRQSTLFNSFSELMIAQQWHQQMPTNVVLVSGPSKTADIQQTLAYGAHGPRELIVIVVVDE</sequence>
<dbReference type="STRING" id="1123498.VR7878_01144"/>
<dbReference type="RefSeq" id="WP_077334254.1">
    <property type="nucleotide sequence ID" value="NZ_FULE01000015.1"/>
</dbReference>
<keyword evidence="3" id="KW-1185">Reference proteome</keyword>
<dbReference type="SUPFAM" id="SSF100950">
    <property type="entry name" value="NagB/RpiA/CoA transferase-like"/>
    <property type="match status" value="1"/>
</dbReference>
<dbReference type="Pfam" id="PF02589">
    <property type="entry name" value="LUD_dom"/>
    <property type="match status" value="1"/>
</dbReference>
<proteinExistence type="predicted"/>
<reference evidence="3" key="1">
    <citation type="submission" date="2017-02" db="EMBL/GenBank/DDBJ databases">
        <authorList>
            <person name="Rodrigo-Torres L."/>
            <person name="Arahal R.D."/>
            <person name="Lucena T."/>
        </authorList>
    </citation>
    <scope>NUCLEOTIDE SEQUENCE [LARGE SCALE GENOMIC DNA]</scope>
    <source>
        <strain evidence="3">CECT 7878</strain>
    </source>
</reference>
<dbReference type="InterPro" id="IPR037171">
    <property type="entry name" value="NagB/RpiA_transferase-like"/>
</dbReference>
<name>A0A1R4LFP2_VIBR1</name>
<dbReference type="PANTHER" id="PTHR43682:SF1">
    <property type="entry name" value="LACTATE UTILIZATION PROTEIN C"/>
    <property type="match status" value="1"/>
</dbReference>
<feature type="domain" description="LUD" evidence="1">
    <location>
        <begin position="43"/>
        <end position="216"/>
    </location>
</feature>
<evidence type="ECO:0000259" key="1">
    <source>
        <dbReference type="Pfam" id="PF02589"/>
    </source>
</evidence>
<dbReference type="InterPro" id="IPR024185">
    <property type="entry name" value="FTHF_cligase-like_sf"/>
</dbReference>
<gene>
    <name evidence="2" type="primary">lutC</name>
    <name evidence="2" type="ORF">VR7878_01144</name>
</gene>
<organism evidence="2 3">
    <name type="scientific">Vibrio ruber (strain DSM 16370 / JCM 11486 / BCRC 17186 / CECT 7878 / LMG 23124 / VR1)</name>
    <dbReference type="NCBI Taxonomy" id="1123498"/>
    <lineage>
        <taxon>Bacteria</taxon>
        <taxon>Pseudomonadati</taxon>
        <taxon>Pseudomonadota</taxon>
        <taxon>Gammaproteobacteria</taxon>
        <taxon>Vibrionales</taxon>
        <taxon>Vibrionaceae</taxon>
        <taxon>Vibrio</taxon>
    </lineage>
</organism>
<dbReference type="EMBL" id="FULE01000015">
    <property type="protein sequence ID" value="SJN55239.1"/>
    <property type="molecule type" value="Genomic_DNA"/>
</dbReference>
<evidence type="ECO:0000313" key="2">
    <source>
        <dbReference type="EMBL" id="SJN55239.1"/>
    </source>
</evidence>